<evidence type="ECO:0000313" key="1">
    <source>
        <dbReference type="EMBL" id="EUJ25241.1"/>
    </source>
</evidence>
<keyword evidence="1" id="KW-0547">Nucleotide-binding</keyword>
<reference evidence="1 2" key="1">
    <citation type="journal article" date="2014" name="Int. J. Syst. Evol. Microbiol.">
        <title>Listeria floridensis sp. nov., Listeria aquatica sp. nov., Listeria cornellensis sp. nov., Listeria riparia sp. nov. and Listeria grandensis sp. nov., from agricultural and natural environments.</title>
        <authorList>
            <person name="den Bakker H.C."/>
            <person name="Warchocki S."/>
            <person name="Wright E.M."/>
            <person name="Allred A.F."/>
            <person name="Ahlstrom C."/>
            <person name="Manuel C.S."/>
            <person name="Stasiewicz M.J."/>
            <person name="Burrell A."/>
            <person name="Roof S."/>
            <person name="Strawn L."/>
            <person name="Fortes E.D."/>
            <person name="Nightingale K.K."/>
            <person name="Kephart D."/>
            <person name="Wiedmann M."/>
        </authorList>
    </citation>
    <scope>NUCLEOTIDE SEQUENCE [LARGE SCALE GENOMIC DNA]</scope>
    <source>
        <strain evidence="2">FSL F6-969</strain>
    </source>
</reference>
<keyword evidence="1" id="KW-0067">ATP-binding</keyword>
<accession>W7BQ00</accession>
<dbReference type="STRING" id="1265820.PCORN_18354"/>
<sequence>MEKVAEKKVATELETELLGIFPIEQPEHNENGYLSGVYEEDSMQGRRFLELARKINQHL</sequence>
<protein>
    <submittedName>
        <fullName evidence="1">ATP-binding protein, Mrp/Nbp35 family</fullName>
    </submittedName>
</protein>
<comment type="caution">
    <text evidence="1">The sequence shown here is derived from an EMBL/GenBank/DDBJ whole genome shotgun (WGS) entry which is preliminary data.</text>
</comment>
<dbReference type="PATRIC" id="fig|1265820.5.peg.3617"/>
<dbReference type="AlphaFoldDB" id="W7BQ00"/>
<dbReference type="EMBL" id="AODE01000048">
    <property type="protein sequence ID" value="EUJ25241.1"/>
    <property type="molecule type" value="Genomic_DNA"/>
</dbReference>
<dbReference type="Proteomes" id="UP000019254">
    <property type="component" value="Unassembled WGS sequence"/>
</dbReference>
<name>W7BQ00_9LIST</name>
<gene>
    <name evidence="1" type="ORF">PCORN_18354</name>
</gene>
<dbReference type="GO" id="GO:0005524">
    <property type="term" value="F:ATP binding"/>
    <property type="evidence" value="ECO:0007669"/>
    <property type="project" value="UniProtKB-KW"/>
</dbReference>
<evidence type="ECO:0000313" key="2">
    <source>
        <dbReference type="Proteomes" id="UP000019254"/>
    </source>
</evidence>
<proteinExistence type="predicted"/>
<organism evidence="1 2">
    <name type="scientific">Listeria cornellensis FSL F6-0969</name>
    <dbReference type="NCBI Taxonomy" id="1265820"/>
    <lineage>
        <taxon>Bacteria</taxon>
        <taxon>Bacillati</taxon>
        <taxon>Bacillota</taxon>
        <taxon>Bacilli</taxon>
        <taxon>Bacillales</taxon>
        <taxon>Listeriaceae</taxon>
        <taxon>Listeria</taxon>
    </lineage>
</organism>
<keyword evidence="2" id="KW-1185">Reference proteome</keyword>